<dbReference type="InParanoid" id="H1XT46"/>
<evidence type="ECO:0000313" key="4">
    <source>
        <dbReference type="Proteomes" id="UP000183868"/>
    </source>
</evidence>
<dbReference type="OrthoDB" id="191189at2"/>
<proteinExistence type="predicted"/>
<dbReference type="Proteomes" id="UP000183868">
    <property type="component" value="Chromosome"/>
</dbReference>
<dbReference type="PANTHER" id="PTHR36166">
    <property type="entry name" value="CHROMOSOME 9, WHOLE GENOME SHOTGUN SEQUENCE"/>
    <property type="match status" value="1"/>
</dbReference>
<keyword evidence="3" id="KW-1185">Reference proteome</keyword>
<dbReference type="Proteomes" id="UP000004671">
    <property type="component" value="Chromosome"/>
</dbReference>
<dbReference type="RefSeq" id="WP_006929969.1">
    <property type="nucleotide sequence ID" value="NZ_CM001402.1"/>
</dbReference>
<dbReference type="InterPro" id="IPR023393">
    <property type="entry name" value="START-like_dom_sf"/>
</dbReference>
<name>H1XT46_CALAY</name>
<evidence type="ECO:0000313" key="1">
    <source>
        <dbReference type="EMBL" id="APF18624.1"/>
    </source>
</evidence>
<dbReference type="PaxDb" id="880073-Calab_3007"/>
<dbReference type="SUPFAM" id="SSF55961">
    <property type="entry name" value="Bet v1-like"/>
    <property type="match status" value="1"/>
</dbReference>
<dbReference type="PANTHER" id="PTHR36166:SF1">
    <property type="entry name" value="SRPBCC DOMAIN-CONTAINING PROTEIN"/>
    <property type="match status" value="1"/>
</dbReference>
<dbReference type="CDD" id="cd07822">
    <property type="entry name" value="SRPBCC_4"/>
    <property type="match status" value="1"/>
</dbReference>
<reference evidence="2 3" key="1">
    <citation type="submission" date="2011-09" db="EMBL/GenBank/DDBJ databases">
        <title>The permanent draft genome of Caldithrix abyssi DSM 13497.</title>
        <authorList>
            <consortium name="US DOE Joint Genome Institute (JGI-PGF)"/>
            <person name="Lucas S."/>
            <person name="Han J."/>
            <person name="Lapidus A."/>
            <person name="Bruce D."/>
            <person name="Goodwin L."/>
            <person name="Pitluck S."/>
            <person name="Peters L."/>
            <person name="Kyrpides N."/>
            <person name="Mavromatis K."/>
            <person name="Ivanova N."/>
            <person name="Mikhailova N."/>
            <person name="Chertkov O."/>
            <person name="Detter J.C."/>
            <person name="Tapia R."/>
            <person name="Han C."/>
            <person name="Land M."/>
            <person name="Hauser L."/>
            <person name="Markowitz V."/>
            <person name="Cheng J.-F."/>
            <person name="Hugenholtz P."/>
            <person name="Woyke T."/>
            <person name="Wu D."/>
            <person name="Spring S."/>
            <person name="Brambilla E."/>
            <person name="Klenk H.-P."/>
            <person name="Eisen J.A."/>
        </authorList>
    </citation>
    <scope>NUCLEOTIDE SEQUENCE [LARGE SCALE GENOMIC DNA]</scope>
    <source>
        <strain evidence="2 3">DSM 13497</strain>
    </source>
</reference>
<dbReference type="eggNOG" id="COG4891">
    <property type="taxonomic scope" value="Bacteria"/>
</dbReference>
<dbReference type="EMBL" id="CM001402">
    <property type="protein sequence ID" value="EHO42613.1"/>
    <property type="molecule type" value="Genomic_DNA"/>
</dbReference>
<dbReference type="STRING" id="880073.Cabys_1875"/>
<gene>
    <name evidence="1" type="ORF">Cabys_1875</name>
    <name evidence="2" type="ORF">Calab_3007</name>
</gene>
<dbReference type="HOGENOM" id="CLU_069867_4_1_0"/>
<organism evidence="2 3">
    <name type="scientific">Caldithrix abyssi DSM 13497</name>
    <dbReference type="NCBI Taxonomy" id="880073"/>
    <lineage>
        <taxon>Bacteria</taxon>
        <taxon>Pseudomonadati</taxon>
        <taxon>Calditrichota</taxon>
        <taxon>Calditrichia</taxon>
        <taxon>Calditrichales</taxon>
        <taxon>Calditrichaceae</taxon>
        <taxon>Caldithrix</taxon>
    </lineage>
</organism>
<evidence type="ECO:0000313" key="3">
    <source>
        <dbReference type="Proteomes" id="UP000004671"/>
    </source>
</evidence>
<accession>H1XT46</accession>
<sequence length="148" mass="17610">MKTIKATIVIKASPRKVWQILRDINTYTFWNPFIIYGRGEFAVGKKFSFILKAPGEKPKFFKSIFKKIEENKEVRWLKKSLLPGFYNVEHLITLNFSSENETTLEYRQHFSGLLAWWFFDRLEYSYMAGMKKMNQALKEMCEQEGEKA</sequence>
<reference evidence="1 4" key="2">
    <citation type="submission" date="2016-11" db="EMBL/GenBank/DDBJ databases">
        <title>Genomic analysis of Caldithrix abyssi and proposal of a novel bacterial phylum Caldithrichaeota.</title>
        <authorList>
            <person name="Kublanov I."/>
            <person name="Sigalova O."/>
            <person name="Gavrilov S."/>
            <person name="Lebedinsky A."/>
            <person name="Ivanova N."/>
            <person name="Daum C."/>
            <person name="Reddy T."/>
            <person name="Klenk H.P."/>
            <person name="Goker M."/>
            <person name="Reva O."/>
            <person name="Miroshnichenko M."/>
            <person name="Kyprides N."/>
            <person name="Woyke T."/>
            <person name="Gelfand M."/>
        </authorList>
    </citation>
    <scope>NUCLEOTIDE SEQUENCE [LARGE SCALE GENOMIC DNA]</scope>
    <source>
        <strain evidence="1 4">LF13</strain>
    </source>
</reference>
<dbReference type="Gene3D" id="3.30.530.20">
    <property type="match status" value="1"/>
</dbReference>
<evidence type="ECO:0000313" key="2">
    <source>
        <dbReference type="EMBL" id="EHO42613.1"/>
    </source>
</evidence>
<dbReference type="AlphaFoldDB" id="H1XT46"/>
<protein>
    <submittedName>
        <fullName evidence="2">Activator of HSP90 ATPase 1 family protein</fullName>
    </submittedName>
</protein>
<dbReference type="EMBL" id="CP018099">
    <property type="protein sequence ID" value="APF18624.1"/>
    <property type="molecule type" value="Genomic_DNA"/>
</dbReference>
<dbReference type="KEGG" id="caby:Cabys_1875"/>